<keyword evidence="5" id="KW-0472">Membrane</keyword>
<feature type="transmembrane region" description="Helical" evidence="5">
    <location>
        <begin position="20"/>
        <end position="44"/>
    </location>
</feature>
<dbReference type="NCBIfam" id="TIGR02603">
    <property type="entry name" value="CxxCH_TIGR02603"/>
    <property type="match status" value="1"/>
</dbReference>
<dbReference type="InterPro" id="IPR004155">
    <property type="entry name" value="PBS_lyase_HEAT"/>
</dbReference>
<dbReference type="PROSITE" id="PS51007">
    <property type="entry name" value="CYTC"/>
    <property type="match status" value="1"/>
</dbReference>
<dbReference type="InterPro" id="IPR011042">
    <property type="entry name" value="6-blade_b-propeller_TolB-like"/>
</dbReference>
<dbReference type="SUPFAM" id="SSF48371">
    <property type="entry name" value="ARM repeat"/>
    <property type="match status" value="1"/>
</dbReference>
<dbReference type="InterPro" id="IPR011989">
    <property type="entry name" value="ARM-like"/>
</dbReference>
<dbReference type="InterPro" id="IPR013427">
    <property type="entry name" value="Haem-bd_dom_put"/>
</dbReference>
<organism evidence="7 8">
    <name type="scientific">Runella slithyformis (strain ATCC 29530 / DSM 19594 / LMG 11500 / NCIMB 11436 / LSU 4)</name>
    <dbReference type="NCBI Taxonomy" id="761193"/>
    <lineage>
        <taxon>Bacteria</taxon>
        <taxon>Pseudomonadati</taxon>
        <taxon>Bacteroidota</taxon>
        <taxon>Cytophagia</taxon>
        <taxon>Cytophagales</taxon>
        <taxon>Spirosomataceae</taxon>
        <taxon>Runella</taxon>
    </lineage>
</organism>
<sequence>MSYVLFAILAEARKRFVQHILTILSFMLKVTYTFFSAFLFLFLAGTRPWQSEPSQQYSVAARADSLRNASEWPEELIVTNFSSADLTPSPACLAVAPTGEVYVGVDMIGSLGKKPGKGSIVRLVDSDNDGKMDRHTTYAMVDNPRGILPVGDRLYVLHTQFSKETGIASGMDLVVFEDKNHDGMADGPSVPIIEHISSPKFLQSRGTDHATNGIRMGIDGWIYIAVGDFGFHNATDRSGKKLTMLGGGIVRVRPDGTEMEVYTHGLRNIYDVAIDPFMNIFARGNTNDGGGWNIRFSHQIQSGEYGYPVLFKHFTDEIIPALVDLGGGSGTGALFMDDDTWPANYNNVPMMADWGRSQLYIHRLSPDGAGFTQKEEKFIKLAQITDVDIDASGRAYLSAWDGAGYSGNASKGFVVRAVPNNWKYRPFADLKKASVKKLTSLLKSGSGVARLAAQQELLTRPANKTAKPVWKIVTDGKLPLAVRVAGLYTYAQAAGTDGIENLVTLTSDKDLQEFALRALADRKPKLSTVPIEPFLNGLKAASPRVQIAAAVGLGRLGRPEAAEALVQVSVPGSFAAPAIGTEGPHATPNSAIIPPHIAVRSLVSLHAVDACVKAIGTANSTIALWALRYMHDPKAVAGLLNAYQRTNDETLKKQIIITLSRLYKKEADYDGSWWWSTRPDTHGPYYKAITWESSADIKDFLTKEWSKSADKKFFVDLNSRHRMEIPEFGAEEPVAVKEEIKVDLEKIRNKKGQIGEASIEDVMLAMAKIPGDAALGKTLFTQQGCIACHSLSKGETMKGPFMGQIGSIMNREQIAESILKPNASISQGFSSVLITAKRNKSYMGFITEESASKVVLRDITGQVFTIKTSDIVSRKEMETSMMPSGLANALSYEEFASLLSFLSQQK</sequence>
<dbReference type="GO" id="GO:0020037">
    <property type="term" value="F:heme binding"/>
    <property type="evidence" value="ECO:0007669"/>
    <property type="project" value="InterPro"/>
</dbReference>
<dbReference type="Pfam" id="PF23500">
    <property type="entry name" value="DUF7133"/>
    <property type="match status" value="1"/>
</dbReference>
<evidence type="ECO:0000256" key="5">
    <source>
        <dbReference type="SAM" id="Phobius"/>
    </source>
</evidence>
<dbReference type="Gene3D" id="1.10.760.10">
    <property type="entry name" value="Cytochrome c-like domain"/>
    <property type="match status" value="1"/>
</dbReference>
<evidence type="ECO:0000256" key="3">
    <source>
        <dbReference type="ARBA" id="ARBA00023004"/>
    </source>
</evidence>
<keyword evidence="5" id="KW-0812">Transmembrane</keyword>
<keyword evidence="2 4" id="KW-0479">Metal-binding</keyword>
<dbReference type="Pfam" id="PF00034">
    <property type="entry name" value="Cytochrom_C"/>
    <property type="match status" value="1"/>
</dbReference>
<dbReference type="InterPro" id="IPR016024">
    <property type="entry name" value="ARM-type_fold"/>
</dbReference>
<keyword evidence="1 4" id="KW-0349">Heme</keyword>
<dbReference type="InterPro" id="IPR011041">
    <property type="entry name" value="Quinoprot_gluc/sorb_DH_b-prop"/>
</dbReference>
<reference evidence="7 8" key="2">
    <citation type="journal article" date="2012" name="Stand. Genomic Sci.">
        <title>Complete genome sequence of the aquatic bacterium Runella slithyformis type strain (LSU 4(T)).</title>
        <authorList>
            <person name="Copeland A."/>
            <person name="Zhang X."/>
            <person name="Misra M."/>
            <person name="Lapidus A."/>
            <person name="Nolan M."/>
            <person name="Lucas S."/>
            <person name="Deshpande S."/>
            <person name="Cheng J.F."/>
            <person name="Tapia R."/>
            <person name="Goodwin L.A."/>
            <person name="Pitluck S."/>
            <person name="Liolios K."/>
            <person name="Pagani I."/>
            <person name="Ivanova N."/>
            <person name="Mikhailova N."/>
            <person name="Pati A."/>
            <person name="Chen A."/>
            <person name="Palaniappan K."/>
            <person name="Land M."/>
            <person name="Hauser L."/>
            <person name="Pan C."/>
            <person name="Jeffries C.D."/>
            <person name="Detter J.C."/>
            <person name="Brambilla E.M."/>
            <person name="Rohde M."/>
            <person name="Djao O.D."/>
            <person name="Goker M."/>
            <person name="Sikorski J."/>
            <person name="Tindall B.J."/>
            <person name="Woyke T."/>
            <person name="Bristow J."/>
            <person name="Eisen J.A."/>
            <person name="Markowitz V."/>
            <person name="Hugenholtz P."/>
            <person name="Kyrpides N.C."/>
            <person name="Klenk H.P."/>
            <person name="Mavromatis K."/>
        </authorList>
    </citation>
    <scope>NUCLEOTIDE SEQUENCE [LARGE SCALE GENOMIC DNA]</scope>
    <source>
        <strain evidence="8">ATCC 29530 / DSM 19594 / LMG 11500 / NCIMB 11436 / LSU 4</strain>
    </source>
</reference>
<keyword evidence="8" id="KW-1185">Reference proteome</keyword>
<dbReference type="KEGG" id="rsi:Runsl_5742"/>
<name>A0A7U3ZRV5_RUNSL</name>
<feature type="domain" description="Cytochrome c" evidence="6">
    <location>
        <begin position="771"/>
        <end position="906"/>
    </location>
</feature>
<dbReference type="SUPFAM" id="SSF46626">
    <property type="entry name" value="Cytochrome c"/>
    <property type="match status" value="1"/>
</dbReference>
<dbReference type="GO" id="GO:0046872">
    <property type="term" value="F:metal ion binding"/>
    <property type="evidence" value="ECO:0007669"/>
    <property type="project" value="UniProtKB-KW"/>
</dbReference>
<keyword evidence="5" id="KW-1133">Transmembrane helix</keyword>
<keyword evidence="7" id="KW-0614">Plasmid</keyword>
<dbReference type="SUPFAM" id="SSF50952">
    <property type="entry name" value="Soluble quinoprotein glucose dehydrogenase"/>
    <property type="match status" value="1"/>
</dbReference>
<evidence type="ECO:0000259" key="6">
    <source>
        <dbReference type="PROSITE" id="PS51007"/>
    </source>
</evidence>
<evidence type="ECO:0000256" key="2">
    <source>
        <dbReference type="ARBA" id="ARBA00022723"/>
    </source>
</evidence>
<evidence type="ECO:0000256" key="1">
    <source>
        <dbReference type="ARBA" id="ARBA00022617"/>
    </source>
</evidence>
<evidence type="ECO:0000313" key="8">
    <source>
        <dbReference type="Proteomes" id="UP000000493"/>
    </source>
</evidence>
<dbReference type="Gene3D" id="1.25.10.10">
    <property type="entry name" value="Leucine-rich Repeat Variant"/>
    <property type="match status" value="1"/>
</dbReference>
<dbReference type="PANTHER" id="PTHR33546">
    <property type="entry name" value="LARGE, MULTIFUNCTIONAL SECRETED PROTEIN-RELATED"/>
    <property type="match status" value="1"/>
</dbReference>
<protein>
    <submittedName>
        <fullName evidence="7">Heme-binding protein</fullName>
    </submittedName>
</protein>
<evidence type="ECO:0000313" key="7">
    <source>
        <dbReference type="EMBL" id="AEI52227.1"/>
    </source>
</evidence>
<dbReference type="GO" id="GO:0009055">
    <property type="term" value="F:electron transfer activity"/>
    <property type="evidence" value="ECO:0007669"/>
    <property type="project" value="InterPro"/>
</dbReference>
<reference evidence="8" key="1">
    <citation type="submission" date="2011-06" db="EMBL/GenBank/DDBJ databases">
        <title>The complete genome of plasmid 5 of Runella slithyformis DSM 19594.</title>
        <authorList>
            <consortium name="US DOE Joint Genome Institute (JGI-PGF)"/>
            <person name="Lucas S."/>
            <person name="Han J."/>
            <person name="Lapidus A."/>
            <person name="Bruce D."/>
            <person name="Goodwin L."/>
            <person name="Pitluck S."/>
            <person name="Peters L."/>
            <person name="Kyrpides N."/>
            <person name="Mavromatis K."/>
            <person name="Ivanova N."/>
            <person name="Ovchinnikova G."/>
            <person name="Zhang X."/>
            <person name="Misra M."/>
            <person name="Detter J.C."/>
            <person name="Tapia R."/>
            <person name="Han C."/>
            <person name="Land M."/>
            <person name="Hauser L."/>
            <person name="Markowitz V."/>
            <person name="Cheng J.-F."/>
            <person name="Hugenholtz P."/>
            <person name="Woyke T."/>
            <person name="Wu D."/>
            <person name="Tindall B."/>
            <person name="Faehrich R."/>
            <person name="Brambilla E."/>
            <person name="Klenk H.-P."/>
            <person name="Eisen J.A."/>
        </authorList>
    </citation>
    <scope>NUCLEOTIDE SEQUENCE [LARGE SCALE GENOMIC DNA]</scope>
    <source>
        <strain evidence="8">ATCC 29530 / DSM 19594 / LMG 11500 / NCIMB 11436 / LSU 4</strain>
        <plasmid evidence="8">pRUNSL05</plasmid>
    </source>
</reference>
<dbReference type="InterPro" id="IPR009056">
    <property type="entry name" value="Cyt_c-like_dom"/>
</dbReference>
<dbReference type="InterPro" id="IPR055557">
    <property type="entry name" value="DUF7133"/>
</dbReference>
<proteinExistence type="predicted"/>
<accession>A0A7U3ZRV5</accession>
<dbReference type="PANTHER" id="PTHR33546:SF1">
    <property type="entry name" value="LARGE, MULTIFUNCTIONAL SECRETED PROTEIN"/>
    <property type="match status" value="1"/>
</dbReference>
<dbReference type="EMBL" id="CP002864">
    <property type="protein sequence ID" value="AEI52227.1"/>
    <property type="molecule type" value="Genomic_DNA"/>
</dbReference>
<evidence type="ECO:0000256" key="4">
    <source>
        <dbReference type="PROSITE-ProRule" id="PRU00433"/>
    </source>
</evidence>
<dbReference type="AlphaFoldDB" id="A0A7U3ZRV5"/>
<gene>
    <name evidence="7" type="ordered locus">Runsl_5742</name>
</gene>
<dbReference type="Pfam" id="PF03130">
    <property type="entry name" value="HEAT_PBS"/>
    <property type="match status" value="1"/>
</dbReference>
<dbReference type="InterPro" id="IPR036909">
    <property type="entry name" value="Cyt_c-like_dom_sf"/>
</dbReference>
<geneLocation type="plasmid" evidence="7 8">
    <name>pRUNSL05</name>
</geneLocation>
<keyword evidence="3 4" id="KW-0408">Iron</keyword>
<dbReference type="Proteomes" id="UP000000493">
    <property type="component" value="Plasmid pRUNSL05"/>
</dbReference>
<dbReference type="Gene3D" id="2.120.10.30">
    <property type="entry name" value="TolB, C-terminal domain"/>
    <property type="match status" value="1"/>
</dbReference>